<evidence type="ECO:0000313" key="3">
    <source>
        <dbReference type="Proteomes" id="UP000482960"/>
    </source>
</evidence>
<keyword evidence="3" id="KW-1185">Reference proteome</keyword>
<accession>A0A6V8LAX2</accession>
<organism evidence="2 3">
    <name type="scientific">Phytohabitans rumicis</name>
    <dbReference type="NCBI Taxonomy" id="1076125"/>
    <lineage>
        <taxon>Bacteria</taxon>
        <taxon>Bacillati</taxon>
        <taxon>Actinomycetota</taxon>
        <taxon>Actinomycetes</taxon>
        <taxon>Micromonosporales</taxon>
        <taxon>Micromonosporaceae</taxon>
    </lineage>
</organism>
<comment type="caution">
    <text evidence="2">The sequence shown here is derived from an EMBL/GenBank/DDBJ whole genome shotgun (WGS) entry which is preliminary data.</text>
</comment>
<reference evidence="2 3" key="1">
    <citation type="submission" date="2020-03" db="EMBL/GenBank/DDBJ databases">
        <title>Whole genome shotgun sequence of Phytohabitans rumicis NBRC 108638.</title>
        <authorList>
            <person name="Komaki H."/>
            <person name="Tamura T."/>
        </authorList>
    </citation>
    <scope>NUCLEOTIDE SEQUENCE [LARGE SCALE GENOMIC DNA]</scope>
    <source>
        <strain evidence="2 3">NBRC 108638</strain>
    </source>
</reference>
<feature type="region of interest" description="Disordered" evidence="1">
    <location>
        <begin position="1"/>
        <end position="25"/>
    </location>
</feature>
<evidence type="ECO:0000313" key="2">
    <source>
        <dbReference type="EMBL" id="GFJ91689.1"/>
    </source>
</evidence>
<sequence length="54" mass="5521">MGTSTAERGLRHGVQSAPSPSEAQVKVPVAYRAAKRPPRKAVAGVRVVLGVLGG</sequence>
<dbReference type="Proteomes" id="UP000482960">
    <property type="component" value="Unassembled WGS sequence"/>
</dbReference>
<dbReference type="AlphaFoldDB" id="A0A6V8LAX2"/>
<dbReference type="EMBL" id="BLPG01000001">
    <property type="protein sequence ID" value="GFJ91689.1"/>
    <property type="molecule type" value="Genomic_DNA"/>
</dbReference>
<name>A0A6V8LAX2_9ACTN</name>
<proteinExistence type="predicted"/>
<evidence type="ECO:0000256" key="1">
    <source>
        <dbReference type="SAM" id="MobiDB-lite"/>
    </source>
</evidence>
<gene>
    <name evidence="2" type="ORF">Prum_053310</name>
</gene>
<protein>
    <submittedName>
        <fullName evidence="2">Uncharacterized protein</fullName>
    </submittedName>
</protein>
<reference evidence="2 3" key="2">
    <citation type="submission" date="2020-03" db="EMBL/GenBank/DDBJ databases">
        <authorList>
            <person name="Ichikawa N."/>
            <person name="Kimura A."/>
            <person name="Kitahashi Y."/>
            <person name="Uohara A."/>
        </authorList>
    </citation>
    <scope>NUCLEOTIDE SEQUENCE [LARGE SCALE GENOMIC DNA]</scope>
    <source>
        <strain evidence="2 3">NBRC 108638</strain>
    </source>
</reference>